<gene>
    <name evidence="3" type="ORF">B0H17DRAFT_1210221</name>
</gene>
<dbReference type="InterPro" id="IPR000999">
    <property type="entry name" value="RNase_III_dom"/>
</dbReference>
<dbReference type="AlphaFoldDB" id="A0AAD7CX49"/>
<organism evidence="3 4">
    <name type="scientific">Mycena rosella</name>
    <name type="common">Pink bonnet</name>
    <name type="synonym">Agaricus rosellus</name>
    <dbReference type="NCBI Taxonomy" id="1033263"/>
    <lineage>
        <taxon>Eukaryota</taxon>
        <taxon>Fungi</taxon>
        <taxon>Dikarya</taxon>
        <taxon>Basidiomycota</taxon>
        <taxon>Agaricomycotina</taxon>
        <taxon>Agaricomycetes</taxon>
        <taxon>Agaricomycetidae</taxon>
        <taxon>Agaricales</taxon>
        <taxon>Marasmiineae</taxon>
        <taxon>Mycenaceae</taxon>
        <taxon>Mycena</taxon>
    </lineage>
</organism>
<dbReference type="Proteomes" id="UP001221757">
    <property type="component" value="Unassembled WGS sequence"/>
</dbReference>
<evidence type="ECO:0000313" key="4">
    <source>
        <dbReference type="Proteomes" id="UP001221757"/>
    </source>
</evidence>
<dbReference type="GO" id="GO:0004525">
    <property type="term" value="F:ribonuclease III activity"/>
    <property type="evidence" value="ECO:0007669"/>
    <property type="project" value="InterPro"/>
</dbReference>
<keyword evidence="4" id="KW-1185">Reference proteome</keyword>
<accession>A0AAD7CX49</accession>
<name>A0AAD7CX49_MYCRO</name>
<feature type="domain" description="RNase III" evidence="2">
    <location>
        <begin position="103"/>
        <end position="155"/>
    </location>
</feature>
<feature type="compositionally biased region" description="Polar residues" evidence="1">
    <location>
        <begin position="219"/>
        <end position="229"/>
    </location>
</feature>
<evidence type="ECO:0000256" key="1">
    <source>
        <dbReference type="SAM" id="MobiDB-lite"/>
    </source>
</evidence>
<dbReference type="EMBL" id="JARKIE010000200">
    <property type="protein sequence ID" value="KAJ7667419.1"/>
    <property type="molecule type" value="Genomic_DNA"/>
</dbReference>
<reference evidence="3" key="1">
    <citation type="submission" date="2023-03" db="EMBL/GenBank/DDBJ databases">
        <title>Massive genome expansion in bonnet fungi (Mycena s.s.) driven by repeated elements and novel gene families across ecological guilds.</title>
        <authorList>
            <consortium name="Lawrence Berkeley National Laboratory"/>
            <person name="Harder C.B."/>
            <person name="Miyauchi S."/>
            <person name="Viragh M."/>
            <person name="Kuo A."/>
            <person name="Thoen E."/>
            <person name="Andreopoulos B."/>
            <person name="Lu D."/>
            <person name="Skrede I."/>
            <person name="Drula E."/>
            <person name="Henrissat B."/>
            <person name="Morin E."/>
            <person name="Kohler A."/>
            <person name="Barry K."/>
            <person name="LaButti K."/>
            <person name="Morin E."/>
            <person name="Salamov A."/>
            <person name="Lipzen A."/>
            <person name="Mereny Z."/>
            <person name="Hegedus B."/>
            <person name="Baldrian P."/>
            <person name="Stursova M."/>
            <person name="Weitz H."/>
            <person name="Taylor A."/>
            <person name="Grigoriev I.V."/>
            <person name="Nagy L.G."/>
            <person name="Martin F."/>
            <person name="Kauserud H."/>
        </authorList>
    </citation>
    <scope>NUCLEOTIDE SEQUENCE</scope>
    <source>
        <strain evidence="3">CBHHK067</strain>
    </source>
</reference>
<dbReference type="GO" id="GO:0006396">
    <property type="term" value="P:RNA processing"/>
    <property type="evidence" value="ECO:0007669"/>
    <property type="project" value="InterPro"/>
</dbReference>
<evidence type="ECO:0000259" key="2">
    <source>
        <dbReference type="PROSITE" id="PS50142"/>
    </source>
</evidence>
<protein>
    <recommendedName>
        <fullName evidence="2">RNase III domain-containing protein</fullName>
    </recommendedName>
</protein>
<feature type="compositionally biased region" description="Basic residues" evidence="1">
    <location>
        <begin position="250"/>
        <end position="259"/>
    </location>
</feature>
<feature type="region of interest" description="Disordered" evidence="1">
    <location>
        <begin position="217"/>
        <end position="271"/>
    </location>
</feature>
<dbReference type="PROSITE" id="PS50142">
    <property type="entry name" value="RNASE_3_2"/>
    <property type="match status" value="1"/>
</dbReference>
<proteinExistence type="predicted"/>
<sequence length="295" mass="31383">MSSSSNTHAPLLAQLETSPNSTSALIEGLSSPSIDASALSPAQHEIRNQPQIEKPKNLSANQVALETCIADSAFTPQLAVISCSDWAPFQEAFDSDPHAVHCLETLGDARAGYELAQLQMSLFPEASPASYANAQGSLLSNRTLQHLGHKLGVDREPVEEFEKLAGFNTLGSRHVHSLIKAVMGETIPSTPRTEPVKLFVPATVSVASTSLPASTTSSINQQIKTNGQPRQEGVPVSQKNFTRVGGKPTRAPKKKKHQLAKSPVLPEESQALSPLASFPTALFSFSPSSFPADLS</sequence>
<evidence type="ECO:0000313" key="3">
    <source>
        <dbReference type="EMBL" id="KAJ7667419.1"/>
    </source>
</evidence>
<comment type="caution">
    <text evidence="3">The sequence shown here is derived from an EMBL/GenBank/DDBJ whole genome shotgun (WGS) entry which is preliminary data.</text>
</comment>